<keyword evidence="7" id="KW-0449">Lipoprotein</keyword>
<evidence type="ECO:0000256" key="2">
    <source>
        <dbReference type="ARBA" id="ARBA00022679"/>
    </source>
</evidence>
<dbReference type="InterPro" id="IPR001594">
    <property type="entry name" value="Palmitoyltrfase_DHHC"/>
</dbReference>
<evidence type="ECO:0000256" key="7">
    <source>
        <dbReference type="ARBA" id="ARBA00023288"/>
    </source>
</evidence>
<dbReference type="Pfam" id="PF01529">
    <property type="entry name" value="DHHC"/>
    <property type="match status" value="1"/>
</dbReference>
<evidence type="ECO:0000256" key="8">
    <source>
        <dbReference type="ARBA" id="ARBA00023315"/>
    </source>
</evidence>
<dbReference type="PANTHER" id="PTHR12246">
    <property type="entry name" value="PALMITOYLTRANSFERASE ZDHHC16"/>
    <property type="match status" value="1"/>
</dbReference>
<evidence type="ECO:0000313" key="13">
    <source>
        <dbReference type="Proteomes" id="UP000242875"/>
    </source>
</evidence>
<gene>
    <name evidence="12" type="ORF">BZG36_00672</name>
</gene>
<dbReference type="PROSITE" id="PS50216">
    <property type="entry name" value="DHHC"/>
    <property type="match status" value="1"/>
</dbReference>
<feature type="transmembrane region" description="Helical" evidence="10">
    <location>
        <begin position="17"/>
        <end position="42"/>
    </location>
</feature>
<evidence type="ECO:0000256" key="6">
    <source>
        <dbReference type="ARBA" id="ARBA00023139"/>
    </source>
</evidence>
<evidence type="ECO:0000256" key="5">
    <source>
        <dbReference type="ARBA" id="ARBA00023136"/>
    </source>
</evidence>
<keyword evidence="6" id="KW-0564">Palmitate</keyword>
<comment type="catalytic activity">
    <reaction evidence="9 10">
        <text>L-cysteinyl-[protein] + hexadecanoyl-CoA = S-hexadecanoyl-L-cysteinyl-[protein] + CoA</text>
        <dbReference type="Rhea" id="RHEA:36683"/>
        <dbReference type="Rhea" id="RHEA-COMP:10131"/>
        <dbReference type="Rhea" id="RHEA-COMP:11032"/>
        <dbReference type="ChEBI" id="CHEBI:29950"/>
        <dbReference type="ChEBI" id="CHEBI:57287"/>
        <dbReference type="ChEBI" id="CHEBI:57379"/>
        <dbReference type="ChEBI" id="CHEBI:74151"/>
        <dbReference type="EC" id="2.3.1.225"/>
    </reaction>
</comment>
<keyword evidence="8 10" id="KW-0012">Acyltransferase</keyword>
<dbReference type="InterPro" id="IPR039859">
    <property type="entry name" value="PFA4/ZDH16/20/ERF2-like"/>
</dbReference>
<comment type="caution">
    <text evidence="12">The sequence shown here is derived from an EMBL/GenBank/DDBJ whole genome shotgun (WGS) entry which is preliminary data.</text>
</comment>
<name>A0A261Y7C7_9FUNG</name>
<evidence type="ECO:0000256" key="10">
    <source>
        <dbReference type="RuleBase" id="RU079119"/>
    </source>
</evidence>
<evidence type="ECO:0000256" key="3">
    <source>
        <dbReference type="ARBA" id="ARBA00022692"/>
    </source>
</evidence>
<keyword evidence="2 10" id="KW-0808">Transferase</keyword>
<comment type="subcellular location">
    <subcellularLocation>
        <location evidence="1">Membrane</location>
        <topology evidence="1">Multi-pass membrane protein</topology>
    </subcellularLocation>
</comment>
<keyword evidence="3 10" id="KW-0812">Transmembrane</keyword>
<organism evidence="12 13">
    <name type="scientific">Bifiguratus adelaidae</name>
    <dbReference type="NCBI Taxonomy" id="1938954"/>
    <lineage>
        <taxon>Eukaryota</taxon>
        <taxon>Fungi</taxon>
        <taxon>Fungi incertae sedis</taxon>
        <taxon>Mucoromycota</taxon>
        <taxon>Mucoromycotina</taxon>
        <taxon>Endogonomycetes</taxon>
        <taxon>Endogonales</taxon>
        <taxon>Endogonales incertae sedis</taxon>
        <taxon>Bifiguratus</taxon>
    </lineage>
</organism>
<dbReference type="Proteomes" id="UP000242875">
    <property type="component" value="Unassembled WGS sequence"/>
</dbReference>
<sequence>MHPEAVVDKAIYNGGPILIALAICLIGECTVAFYTVILPYHWLGSPLAGHHFPLAPVQNPRFLTFVNLLHLAFTLLVVCNIAFNYAMAIRTNPGVPLAVLEEGVEKRCKKCGGPKPERTHHCSVCNRCIQRFDHHCPWIHNCVGHHNHRYFIVFMVYLCFAAIYFVVLGFGPFFLALDFVGSSWPYLFSRSLYCFNLVLACAMALAVGTMGGWHVYLTLTGQTTVEFYENSYDKEVAKEHGEMFVNPYDLGVKANLRTFLNVCDAYPWWYVLLPIPVPPKGDGKTWDRRAVPSRHRGLSSGLYPPPLARV</sequence>
<proteinExistence type="inferred from homology"/>
<dbReference type="GO" id="GO:0016020">
    <property type="term" value="C:membrane"/>
    <property type="evidence" value="ECO:0007669"/>
    <property type="project" value="UniProtKB-SubCell"/>
</dbReference>
<dbReference type="AlphaFoldDB" id="A0A261Y7C7"/>
<dbReference type="GO" id="GO:0019706">
    <property type="term" value="F:protein-cysteine S-palmitoyltransferase activity"/>
    <property type="evidence" value="ECO:0007669"/>
    <property type="project" value="UniProtKB-EC"/>
</dbReference>
<comment type="similarity">
    <text evidence="10">Belongs to the DHHC palmitoyltransferase family.</text>
</comment>
<evidence type="ECO:0000256" key="4">
    <source>
        <dbReference type="ARBA" id="ARBA00022989"/>
    </source>
</evidence>
<accession>A0A261Y7C7</accession>
<feature type="domain" description="Palmitoyltransferase DHHC" evidence="11">
    <location>
        <begin position="105"/>
        <end position="230"/>
    </location>
</feature>
<feature type="transmembrane region" description="Helical" evidence="10">
    <location>
        <begin position="195"/>
        <end position="217"/>
    </location>
</feature>
<keyword evidence="5 10" id="KW-0472">Membrane</keyword>
<keyword evidence="13" id="KW-1185">Reference proteome</keyword>
<evidence type="ECO:0000256" key="9">
    <source>
        <dbReference type="ARBA" id="ARBA00048048"/>
    </source>
</evidence>
<comment type="domain">
    <text evidence="10">The DHHC domain is required for palmitoyltransferase activity.</text>
</comment>
<evidence type="ECO:0000313" key="12">
    <source>
        <dbReference type="EMBL" id="OZJ06384.1"/>
    </source>
</evidence>
<dbReference type="OrthoDB" id="9909019at2759"/>
<dbReference type="EC" id="2.3.1.225" evidence="10"/>
<feature type="transmembrane region" description="Helical" evidence="10">
    <location>
        <begin position="150"/>
        <end position="175"/>
    </location>
</feature>
<reference evidence="12 13" key="1">
    <citation type="journal article" date="2017" name="Mycologia">
        <title>Bifiguratus adelaidae, gen. et sp. nov., a new member of Mucoromycotina in endophytic and soil-dwelling habitats.</title>
        <authorList>
            <person name="Torres-Cruz T.J."/>
            <person name="Billingsley Tobias T.L."/>
            <person name="Almatruk M."/>
            <person name="Hesse C."/>
            <person name="Kuske C.R."/>
            <person name="Desiro A."/>
            <person name="Benucci G.M."/>
            <person name="Bonito G."/>
            <person name="Stajich J.E."/>
            <person name="Dunlap C."/>
            <person name="Arnold A.E."/>
            <person name="Porras-Alfaro A."/>
        </authorList>
    </citation>
    <scope>NUCLEOTIDE SEQUENCE [LARGE SCALE GENOMIC DNA]</scope>
    <source>
        <strain evidence="12 13">AZ0501</strain>
    </source>
</reference>
<protein>
    <recommendedName>
        <fullName evidence="10">Palmitoyltransferase</fullName>
        <ecNumber evidence="10">2.3.1.225</ecNumber>
    </recommendedName>
</protein>
<evidence type="ECO:0000259" key="11">
    <source>
        <dbReference type="Pfam" id="PF01529"/>
    </source>
</evidence>
<feature type="transmembrane region" description="Helical" evidence="10">
    <location>
        <begin position="62"/>
        <end position="83"/>
    </location>
</feature>
<keyword evidence="4 10" id="KW-1133">Transmembrane helix</keyword>
<evidence type="ECO:0000256" key="1">
    <source>
        <dbReference type="ARBA" id="ARBA00004141"/>
    </source>
</evidence>
<dbReference type="EMBL" id="MVBO01000004">
    <property type="protein sequence ID" value="OZJ06384.1"/>
    <property type="molecule type" value="Genomic_DNA"/>
</dbReference>